<dbReference type="HOGENOM" id="CLU_548575_0_0_1"/>
<dbReference type="InParanoid" id="V5G1P7"/>
<keyword evidence="3" id="KW-1185">Reference proteome</keyword>
<sequence length="497" mass="54484">MIGTYDRTTEIVQDVLSRFAENSKYTLADNLRFVLPCPFPARMTNSGCSSEQDCNQPHVLYWDTKRKLKADSFKQRFPEEQRLGVANRIHPPETRLRDLHTNTVASASFRRSPLSSGKHNNLRRTTSGAVKTDMSPPADVDDTAAFMAAVRNRRHQALSGQSDSIMPSVEEVEHVETPMEVSIEAPVISEPSPSKKKENVKPAQTSTPGTPVLSAKEDKHAPSFSASAGLEASKWADPRYVSPTRSQKTLRARGSSISIVTPQPRAPEVVAPTKEAQIIVTSEAPKASVAEEEDRENLTHFKTWGAPLARDKPASQVRRVILSNLPSTYNAPAKVLTLVHGGAIENIRLTTTGSAHILFCEASACKAYYDQYPNGIAVGPGGRQTIFVDMGTEVDVVSSQLALALTTGATRVIRCAGVEMGISMATLFEMASASNRKVEKIIDSYITGESRVVIFRFCSMEDAIRFKSALVRNDDWEQCNIQYGEDPCDLATGPHYD</sequence>
<protein>
    <submittedName>
        <fullName evidence="2">Uncharacterized protein</fullName>
    </submittedName>
</protein>
<dbReference type="Proteomes" id="UP000018001">
    <property type="component" value="Unassembled WGS sequence"/>
</dbReference>
<reference evidence="3" key="1">
    <citation type="journal article" date="2014" name="Genome Announc.">
        <title>Draft genome sequence of the formaldehyde-resistant fungus Byssochlamys spectabilis No. 5 (anamorph Paecilomyces variotii No. 5) (NBRC109023).</title>
        <authorList>
            <person name="Oka T."/>
            <person name="Ekino K."/>
            <person name="Fukuda K."/>
            <person name="Nomura Y."/>
        </authorList>
    </citation>
    <scope>NUCLEOTIDE SEQUENCE [LARGE SCALE GENOMIC DNA]</scope>
    <source>
        <strain evidence="3">No. 5 / NBRC 109023</strain>
    </source>
</reference>
<dbReference type="OrthoDB" id="422086at2759"/>
<organism evidence="2 3">
    <name type="scientific">Byssochlamys spectabilis (strain No. 5 / NBRC 109023)</name>
    <name type="common">Paecilomyces variotii</name>
    <dbReference type="NCBI Taxonomy" id="1356009"/>
    <lineage>
        <taxon>Eukaryota</taxon>
        <taxon>Fungi</taxon>
        <taxon>Dikarya</taxon>
        <taxon>Ascomycota</taxon>
        <taxon>Pezizomycotina</taxon>
        <taxon>Eurotiomycetes</taxon>
        <taxon>Eurotiomycetidae</taxon>
        <taxon>Eurotiales</taxon>
        <taxon>Thermoascaceae</taxon>
        <taxon>Paecilomyces</taxon>
    </lineage>
</organism>
<gene>
    <name evidence="2" type="ORF">PVAR5_3426</name>
</gene>
<feature type="region of interest" description="Disordered" evidence="1">
    <location>
        <begin position="183"/>
        <end position="229"/>
    </location>
</feature>
<accession>V5G1P7</accession>
<proteinExistence type="predicted"/>
<evidence type="ECO:0000313" key="3">
    <source>
        <dbReference type="Proteomes" id="UP000018001"/>
    </source>
</evidence>
<evidence type="ECO:0000256" key="1">
    <source>
        <dbReference type="SAM" id="MobiDB-lite"/>
    </source>
</evidence>
<dbReference type="eggNOG" id="ENOG502T1NJ">
    <property type="taxonomic scope" value="Eukaryota"/>
</dbReference>
<comment type="caution">
    <text evidence="2">The sequence shown here is derived from an EMBL/GenBank/DDBJ whole genome shotgun (WGS) entry which is preliminary data.</text>
</comment>
<dbReference type="AlphaFoldDB" id="V5G1P7"/>
<name>V5G1P7_BYSSN</name>
<evidence type="ECO:0000313" key="2">
    <source>
        <dbReference type="EMBL" id="GAD94797.1"/>
    </source>
</evidence>
<dbReference type="EMBL" id="BAUL01000102">
    <property type="protein sequence ID" value="GAD94797.1"/>
    <property type="molecule type" value="Genomic_DNA"/>
</dbReference>